<dbReference type="AlphaFoldDB" id="A0A369W9A0"/>
<evidence type="ECO:0000313" key="6">
    <source>
        <dbReference type="EMBL" id="RDE10425.1"/>
    </source>
</evidence>
<dbReference type="EMBL" id="QQNH01000001">
    <property type="protein sequence ID" value="RDE10425.1"/>
    <property type="molecule type" value="Genomic_DNA"/>
</dbReference>
<keyword evidence="7" id="KW-1185">Reference proteome</keyword>
<evidence type="ECO:0000256" key="3">
    <source>
        <dbReference type="ARBA" id="ARBA00023125"/>
    </source>
</evidence>
<dbReference type="InterPro" id="IPR005119">
    <property type="entry name" value="LysR_subst-bd"/>
</dbReference>
<dbReference type="Gene3D" id="1.10.10.10">
    <property type="entry name" value="Winged helix-like DNA-binding domain superfamily/Winged helix DNA-binding domain"/>
    <property type="match status" value="1"/>
</dbReference>
<evidence type="ECO:0000313" key="7">
    <source>
        <dbReference type="Proteomes" id="UP000253759"/>
    </source>
</evidence>
<feature type="domain" description="HTH lysR-type" evidence="5">
    <location>
        <begin position="1"/>
        <end position="58"/>
    </location>
</feature>
<comment type="caution">
    <text evidence="6">The sequence shown here is derived from an EMBL/GenBank/DDBJ whole genome shotgun (WGS) entry which is preliminary data.</text>
</comment>
<evidence type="ECO:0000256" key="2">
    <source>
        <dbReference type="ARBA" id="ARBA00023015"/>
    </source>
</evidence>
<dbReference type="PANTHER" id="PTHR30346">
    <property type="entry name" value="TRANSCRIPTIONAL DUAL REGULATOR HCAR-RELATED"/>
    <property type="match status" value="1"/>
</dbReference>
<proteinExistence type="inferred from homology"/>
<dbReference type="RefSeq" id="WP_114644148.1">
    <property type="nucleotide sequence ID" value="NZ_QQNH01000001.1"/>
</dbReference>
<gene>
    <name evidence="6" type="ORF">DVH29_00275</name>
</gene>
<comment type="similarity">
    <text evidence="1">Belongs to the LysR transcriptional regulatory family.</text>
</comment>
<dbReference type="Gene3D" id="3.40.190.290">
    <property type="match status" value="1"/>
</dbReference>
<keyword evidence="3" id="KW-0238">DNA-binding</keyword>
<dbReference type="PROSITE" id="PS50931">
    <property type="entry name" value="HTH_LYSR"/>
    <property type="match status" value="1"/>
</dbReference>
<reference evidence="7" key="1">
    <citation type="submission" date="2018-07" db="EMBL/GenBank/DDBJ databases">
        <authorList>
            <person name="Liu B.-T."/>
            <person name="Du Z."/>
        </authorList>
    </citation>
    <scope>NUCLEOTIDE SEQUENCE [LARGE SCALE GENOMIC DNA]</scope>
    <source>
        <strain evidence="7">XYN52</strain>
    </source>
</reference>
<keyword evidence="4" id="KW-0804">Transcription</keyword>
<dbReference type="Proteomes" id="UP000253759">
    <property type="component" value="Unassembled WGS sequence"/>
</dbReference>
<dbReference type="GO" id="GO:0003677">
    <property type="term" value="F:DNA binding"/>
    <property type="evidence" value="ECO:0007669"/>
    <property type="project" value="UniProtKB-KW"/>
</dbReference>
<dbReference type="GO" id="GO:0032993">
    <property type="term" value="C:protein-DNA complex"/>
    <property type="evidence" value="ECO:0007669"/>
    <property type="project" value="TreeGrafter"/>
</dbReference>
<accession>A0A369W9A0</accession>
<name>A0A369W9A0_9HYPH</name>
<dbReference type="Pfam" id="PF03466">
    <property type="entry name" value="LysR_substrate"/>
    <property type="match status" value="1"/>
</dbReference>
<dbReference type="OrthoDB" id="9811588at2"/>
<evidence type="ECO:0000259" key="5">
    <source>
        <dbReference type="PROSITE" id="PS50931"/>
    </source>
</evidence>
<dbReference type="Pfam" id="PF00126">
    <property type="entry name" value="HTH_1"/>
    <property type="match status" value="1"/>
</dbReference>
<dbReference type="SUPFAM" id="SSF53850">
    <property type="entry name" value="Periplasmic binding protein-like II"/>
    <property type="match status" value="1"/>
</dbReference>
<dbReference type="InterPro" id="IPR036390">
    <property type="entry name" value="WH_DNA-bd_sf"/>
</dbReference>
<dbReference type="PANTHER" id="PTHR30346:SF0">
    <property type="entry name" value="HCA OPERON TRANSCRIPTIONAL ACTIVATOR HCAR"/>
    <property type="match status" value="1"/>
</dbReference>
<evidence type="ECO:0000256" key="4">
    <source>
        <dbReference type="ARBA" id="ARBA00023163"/>
    </source>
</evidence>
<sequence>MDIRFLESFVAVADFGSIAEAARRLNVTPATLAQRLRTLESDLGHALVHRTGRTVRPTGSGLAVLPHARELVKAAHDLKAIAANDMPAGQLRLGSTATALTGLLPGIIAGLSARYPGIDYFVRPGSSVDLYHAVLARELDAAIIVRPQFPIPKSMGWLTLREEPLVLIASRALAPDDPHAIIARHRFIRYDRNQWGGQLVDDYLRLHRIKVREWLELDALDAIAALVHRELGVAIVPDWAPPWPEGLKLRKIALPDAAVRETGILWNRAGSKIAAVHALIDVCDAPVPPSPHARA</sequence>
<dbReference type="InterPro" id="IPR036388">
    <property type="entry name" value="WH-like_DNA-bd_sf"/>
</dbReference>
<organism evidence="6 7">
    <name type="scientific">Pelagibacterium lacus</name>
    <dbReference type="NCBI Taxonomy" id="2282655"/>
    <lineage>
        <taxon>Bacteria</taxon>
        <taxon>Pseudomonadati</taxon>
        <taxon>Pseudomonadota</taxon>
        <taxon>Alphaproteobacteria</taxon>
        <taxon>Hyphomicrobiales</taxon>
        <taxon>Devosiaceae</taxon>
        <taxon>Pelagibacterium</taxon>
    </lineage>
</organism>
<evidence type="ECO:0000256" key="1">
    <source>
        <dbReference type="ARBA" id="ARBA00009437"/>
    </source>
</evidence>
<dbReference type="GO" id="GO:0003700">
    <property type="term" value="F:DNA-binding transcription factor activity"/>
    <property type="evidence" value="ECO:0007669"/>
    <property type="project" value="InterPro"/>
</dbReference>
<dbReference type="SUPFAM" id="SSF46785">
    <property type="entry name" value="Winged helix' DNA-binding domain"/>
    <property type="match status" value="1"/>
</dbReference>
<protein>
    <submittedName>
        <fullName evidence="6">LysR family transcriptional regulator</fullName>
    </submittedName>
</protein>
<dbReference type="InterPro" id="IPR000847">
    <property type="entry name" value="LysR_HTH_N"/>
</dbReference>
<keyword evidence="2" id="KW-0805">Transcription regulation</keyword>
<dbReference type="CDD" id="cd08427">
    <property type="entry name" value="PBP2_LTTR_like_2"/>
    <property type="match status" value="1"/>
</dbReference>